<dbReference type="PANTHER" id="PTHR21600">
    <property type="entry name" value="MITOCHONDRIAL RNA PSEUDOURIDINE SYNTHASE"/>
    <property type="match status" value="1"/>
</dbReference>
<dbReference type="InterPro" id="IPR006224">
    <property type="entry name" value="PsdUridine_synth_RluA-like_CS"/>
</dbReference>
<dbReference type="InterPro" id="IPR050188">
    <property type="entry name" value="RluA_PseudoU_synthase"/>
</dbReference>
<evidence type="ECO:0000256" key="2">
    <source>
        <dbReference type="ARBA" id="ARBA00010876"/>
    </source>
</evidence>
<proteinExistence type="inferred from homology"/>
<dbReference type="Pfam" id="PF00849">
    <property type="entry name" value="PseudoU_synth_2"/>
    <property type="match status" value="1"/>
</dbReference>
<evidence type="ECO:0000256" key="4">
    <source>
        <dbReference type="PROSITE-ProRule" id="PRU00182"/>
    </source>
</evidence>
<dbReference type="Proteomes" id="UP001596528">
    <property type="component" value="Unassembled WGS sequence"/>
</dbReference>
<dbReference type="GO" id="GO:0016853">
    <property type="term" value="F:isomerase activity"/>
    <property type="evidence" value="ECO:0007669"/>
    <property type="project" value="UniProtKB-KW"/>
</dbReference>
<comment type="similarity">
    <text evidence="2 5">Belongs to the pseudouridine synthase RluA family.</text>
</comment>
<dbReference type="PROSITE" id="PS50889">
    <property type="entry name" value="S4"/>
    <property type="match status" value="1"/>
</dbReference>
<evidence type="ECO:0000256" key="5">
    <source>
        <dbReference type="RuleBase" id="RU362028"/>
    </source>
</evidence>
<name>A0ABW2V5B4_9BACL</name>
<gene>
    <name evidence="7" type="ORF">ACFQWB_08470</name>
</gene>
<dbReference type="InterPro" id="IPR006145">
    <property type="entry name" value="PsdUridine_synth_RsuA/RluA"/>
</dbReference>
<dbReference type="EC" id="5.4.99.-" evidence="5"/>
<dbReference type="InterPro" id="IPR020103">
    <property type="entry name" value="PsdUridine_synth_cat_dom_sf"/>
</dbReference>
<comment type="caution">
    <text evidence="7">The sequence shown here is derived from an EMBL/GenBank/DDBJ whole genome shotgun (WGS) entry which is preliminary data.</text>
</comment>
<comment type="function">
    <text evidence="5">Responsible for synthesis of pseudouridine from uracil.</text>
</comment>
<feature type="domain" description="Pseudouridine synthase RsuA/RluA-like" evidence="6">
    <location>
        <begin position="93"/>
        <end position="243"/>
    </location>
</feature>
<dbReference type="NCBIfam" id="TIGR00005">
    <property type="entry name" value="rluA_subfam"/>
    <property type="match status" value="1"/>
</dbReference>
<keyword evidence="3 5" id="KW-0413">Isomerase</keyword>
<protein>
    <recommendedName>
        <fullName evidence="5">Pseudouridine synthase</fullName>
        <ecNumber evidence="5">5.4.99.-</ecNumber>
    </recommendedName>
</protein>
<dbReference type="SUPFAM" id="SSF55120">
    <property type="entry name" value="Pseudouridine synthase"/>
    <property type="match status" value="1"/>
</dbReference>
<evidence type="ECO:0000313" key="7">
    <source>
        <dbReference type="EMBL" id="MFC7749975.1"/>
    </source>
</evidence>
<evidence type="ECO:0000259" key="6">
    <source>
        <dbReference type="Pfam" id="PF00849"/>
    </source>
</evidence>
<accession>A0ABW2V5B4</accession>
<dbReference type="PANTHER" id="PTHR21600:SF44">
    <property type="entry name" value="RIBOSOMAL LARGE SUBUNIT PSEUDOURIDINE SYNTHASE D"/>
    <property type="match status" value="1"/>
</dbReference>
<comment type="catalytic activity">
    <reaction evidence="1 5">
        <text>a uridine in RNA = a pseudouridine in RNA</text>
        <dbReference type="Rhea" id="RHEA:48348"/>
        <dbReference type="Rhea" id="RHEA-COMP:12068"/>
        <dbReference type="Rhea" id="RHEA-COMP:12069"/>
        <dbReference type="ChEBI" id="CHEBI:65314"/>
        <dbReference type="ChEBI" id="CHEBI:65315"/>
    </reaction>
</comment>
<dbReference type="InterPro" id="IPR006225">
    <property type="entry name" value="PsdUridine_synth_RluC/D"/>
</dbReference>
<dbReference type="CDD" id="cd02869">
    <property type="entry name" value="PseudoU_synth_RluA_like"/>
    <property type="match status" value="1"/>
</dbReference>
<dbReference type="RefSeq" id="WP_138788260.1">
    <property type="nucleotide sequence ID" value="NZ_JBHTGQ010000018.1"/>
</dbReference>
<dbReference type="PROSITE" id="PS01129">
    <property type="entry name" value="PSI_RLU"/>
    <property type="match status" value="1"/>
</dbReference>
<evidence type="ECO:0000256" key="3">
    <source>
        <dbReference type="ARBA" id="ARBA00023235"/>
    </source>
</evidence>
<keyword evidence="4" id="KW-0694">RNA-binding</keyword>
<dbReference type="Gene3D" id="3.30.2350.10">
    <property type="entry name" value="Pseudouridine synthase"/>
    <property type="match status" value="1"/>
</dbReference>
<sequence length="314" mass="35769">MDEAYYEPISHIVDERDAGQPLGTVLRRRLKCSRKLLSRLKLTERGITVNGQRRYTNERVAVGDRIEIRMPKERSEDILPQPMELDVLFEDADLMAVNKPAGLIVHPTHGHYVNTLANGVVHHWLERGETVRFRPVHRLDQHTSGVLLIAKTPYAHQQLSEQIQRKRVEKIYLALVHGHTPDRGTIDAPIDRNPEQPHIRMVRPDGYPSVTHYEAVRRLRGVTLLRVMLETGRTHQIRVHMKHIGHPLVGDPMYGQPEADRAAGAAMDRQALHAWRLGFRHPVSGEPMLLEAEMPPDMAGCIAALSAREETKEE</sequence>
<keyword evidence="8" id="KW-1185">Reference proteome</keyword>
<dbReference type="CDD" id="cd00165">
    <property type="entry name" value="S4"/>
    <property type="match status" value="1"/>
</dbReference>
<dbReference type="EMBL" id="JBHTGQ010000018">
    <property type="protein sequence ID" value="MFC7749975.1"/>
    <property type="molecule type" value="Genomic_DNA"/>
</dbReference>
<evidence type="ECO:0000256" key="1">
    <source>
        <dbReference type="ARBA" id="ARBA00000073"/>
    </source>
</evidence>
<reference evidence="8" key="1">
    <citation type="journal article" date="2019" name="Int. J. Syst. Evol. Microbiol.">
        <title>The Global Catalogue of Microorganisms (GCM) 10K type strain sequencing project: providing services to taxonomists for standard genome sequencing and annotation.</title>
        <authorList>
            <consortium name="The Broad Institute Genomics Platform"/>
            <consortium name="The Broad Institute Genome Sequencing Center for Infectious Disease"/>
            <person name="Wu L."/>
            <person name="Ma J."/>
        </authorList>
    </citation>
    <scope>NUCLEOTIDE SEQUENCE [LARGE SCALE GENOMIC DNA]</scope>
    <source>
        <strain evidence="8">JCM 18657</strain>
    </source>
</reference>
<organism evidence="7 8">
    <name type="scientific">Paenibacillus thermoaerophilus</name>
    <dbReference type="NCBI Taxonomy" id="1215385"/>
    <lineage>
        <taxon>Bacteria</taxon>
        <taxon>Bacillati</taxon>
        <taxon>Bacillota</taxon>
        <taxon>Bacilli</taxon>
        <taxon>Bacillales</taxon>
        <taxon>Paenibacillaceae</taxon>
        <taxon>Paenibacillus</taxon>
    </lineage>
</organism>
<evidence type="ECO:0000313" key="8">
    <source>
        <dbReference type="Proteomes" id="UP001596528"/>
    </source>
</evidence>